<dbReference type="GO" id="GO:0005737">
    <property type="term" value="C:cytoplasm"/>
    <property type="evidence" value="ECO:0007669"/>
    <property type="project" value="UniProtKB-SubCell"/>
</dbReference>
<dbReference type="SUPFAM" id="SSF63829">
    <property type="entry name" value="Calcium-dependent phosphotriesterase"/>
    <property type="match status" value="1"/>
</dbReference>
<feature type="active site" description="Proton donor/acceptor" evidence="14">
    <location>
        <position position="242"/>
    </location>
</feature>
<evidence type="ECO:0000256" key="6">
    <source>
        <dbReference type="ARBA" id="ARBA00008853"/>
    </source>
</evidence>
<evidence type="ECO:0000256" key="8">
    <source>
        <dbReference type="ARBA" id="ARBA00016808"/>
    </source>
</evidence>
<dbReference type="FunFam" id="2.120.10.30:FF:000027">
    <property type="entry name" value="Regucalcin homologue"/>
    <property type="match status" value="1"/>
</dbReference>
<keyword evidence="12" id="KW-0106">Calcium</keyword>
<proteinExistence type="inferred from homology"/>
<keyword evidence="19" id="KW-1185">Reference proteome</keyword>
<evidence type="ECO:0000256" key="1">
    <source>
        <dbReference type="ARBA" id="ARBA00001589"/>
    </source>
</evidence>
<comment type="similarity">
    <text evidence="6">Belongs to the SMP-30/CGR1 family.</text>
</comment>
<evidence type="ECO:0000256" key="4">
    <source>
        <dbReference type="ARBA" id="ARBA00001946"/>
    </source>
</evidence>
<feature type="binding site" evidence="15">
    <location>
        <position position="45"/>
    </location>
    <ligand>
        <name>a divalent metal cation</name>
        <dbReference type="ChEBI" id="CHEBI:60240"/>
    </ligand>
</feature>
<evidence type="ECO:0000313" key="18">
    <source>
        <dbReference type="EMBL" id="CAH1105124.1"/>
    </source>
</evidence>
<reference evidence="18" key="1">
    <citation type="submission" date="2022-01" db="EMBL/GenBank/DDBJ databases">
        <authorList>
            <person name="King R."/>
        </authorList>
    </citation>
    <scope>NUCLEOTIDE SEQUENCE</scope>
</reference>
<dbReference type="AlphaFoldDB" id="A0A9P0G7M6"/>
<dbReference type="OrthoDB" id="423498at2759"/>
<evidence type="ECO:0000256" key="7">
    <source>
        <dbReference type="ARBA" id="ARBA00013227"/>
    </source>
</evidence>
<feature type="binding site" evidence="15">
    <location>
        <position position="242"/>
    </location>
    <ligand>
        <name>a divalent metal cation</name>
        <dbReference type="ChEBI" id="CHEBI:60240"/>
    </ligand>
</feature>
<keyword evidence="10 15" id="KW-0479">Metal-binding</keyword>
<comment type="cofactor">
    <cofactor evidence="3">
        <name>Mn(2+)</name>
        <dbReference type="ChEBI" id="CHEBI:29035"/>
    </cofactor>
</comment>
<name>A0A9P0G7M6_9CUCU</name>
<evidence type="ECO:0000256" key="12">
    <source>
        <dbReference type="ARBA" id="ARBA00022837"/>
    </source>
</evidence>
<dbReference type="InterPro" id="IPR005511">
    <property type="entry name" value="SMP-30"/>
</dbReference>
<dbReference type="GO" id="GO:0019853">
    <property type="term" value="P:L-ascorbic acid biosynthetic process"/>
    <property type="evidence" value="ECO:0007669"/>
    <property type="project" value="TreeGrafter"/>
</dbReference>
<organism evidence="18 19">
    <name type="scientific">Psylliodes chrysocephalus</name>
    <dbReference type="NCBI Taxonomy" id="3402493"/>
    <lineage>
        <taxon>Eukaryota</taxon>
        <taxon>Metazoa</taxon>
        <taxon>Ecdysozoa</taxon>
        <taxon>Arthropoda</taxon>
        <taxon>Hexapoda</taxon>
        <taxon>Insecta</taxon>
        <taxon>Pterygota</taxon>
        <taxon>Neoptera</taxon>
        <taxon>Endopterygota</taxon>
        <taxon>Coleoptera</taxon>
        <taxon>Polyphaga</taxon>
        <taxon>Cucujiformia</taxon>
        <taxon>Chrysomeloidea</taxon>
        <taxon>Chrysomelidae</taxon>
        <taxon>Galerucinae</taxon>
        <taxon>Alticini</taxon>
        <taxon>Psylliodes</taxon>
    </lineage>
</organism>
<dbReference type="Pfam" id="PF08450">
    <property type="entry name" value="SGL"/>
    <property type="match status" value="1"/>
</dbReference>
<dbReference type="Proteomes" id="UP001153636">
    <property type="component" value="Chromosome 18"/>
</dbReference>
<dbReference type="InterPro" id="IPR013658">
    <property type="entry name" value="SGL"/>
</dbReference>
<evidence type="ECO:0000256" key="13">
    <source>
        <dbReference type="ARBA" id="ARBA00032464"/>
    </source>
</evidence>
<dbReference type="EC" id="3.1.1.17" evidence="7"/>
<dbReference type="InterPro" id="IPR011042">
    <property type="entry name" value="6-blade_b-propeller_TolB-like"/>
</dbReference>
<evidence type="ECO:0000256" key="15">
    <source>
        <dbReference type="PIRSR" id="PIRSR605511-2"/>
    </source>
</evidence>
<evidence type="ECO:0000256" key="14">
    <source>
        <dbReference type="PIRSR" id="PIRSR605511-1"/>
    </source>
</evidence>
<evidence type="ECO:0000256" key="3">
    <source>
        <dbReference type="ARBA" id="ARBA00001936"/>
    </source>
</evidence>
<comment type="cofactor">
    <cofactor evidence="2">
        <name>Ca(2+)</name>
        <dbReference type="ChEBI" id="CHEBI:29108"/>
    </cofactor>
</comment>
<protein>
    <recommendedName>
        <fullName evidence="8">Regucalcin</fullName>
        <ecNumber evidence="7">3.1.1.17</ecNumber>
    </recommendedName>
    <alternativeName>
        <fullName evidence="13">Gluconolactonase</fullName>
    </alternativeName>
</protein>
<keyword evidence="15" id="KW-0862">Zinc</keyword>
<feature type="domain" description="SMP-30/Gluconolactonase/LRE-like region" evidence="17">
    <location>
        <begin position="43"/>
        <end position="302"/>
    </location>
</feature>
<dbReference type="EMBL" id="OV651830">
    <property type="protein sequence ID" value="CAH1105124.1"/>
    <property type="molecule type" value="Genomic_DNA"/>
</dbReference>
<evidence type="ECO:0000256" key="9">
    <source>
        <dbReference type="ARBA" id="ARBA00022490"/>
    </source>
</evidence>
<keyword evidence="9" id="KW-0963">Cytoplasm</keyword>
<feature type="binding site" evidence="15">
    <location>
        <position position="190"/>
    </location>
    <ligand>
        <name>a divalent metal cation</name>
        <dbReference type="ChEBI" id="CHEBI:60240"/>
    </ligand>
</feature>
<evidence type="ECO:0000256" key="5">
    <source>
        <dbReference type="ARBA" id="ARBA00004496"/>
    </source>
</evidence>
<evidence type="ECO:0000256" key="16">
    <source>
        <dbReference type="SAM" id="SignalP"/>
    </source>
</evidence>
<evidence type="ECO:0000256" key="10">
    <source>
        <dbReference type="ARBA" id="ARBA00022723"/>
    </source>
</evidence>
<dbReference type="GO" id="GO:0004341">
    <property type="term" value="F:gluconolactonase activity"/>
    <property type="evidence" value="ECO:0007669"/>
    <property type="project" value="UniProtKB-EC"/>
</dbReference>
<comment type="cofactor">
    <cofactor evidence="15">
        <name>Zn(2+)</name>
        <dbReference type="ChEBI" id="CHEBI:29105"/>
    </cofactor>
    <text evidence="15">Binds 1 divalent metal cation per subunit.</text>
</comment>
<feature type="chain" id="PRO_5040487840" description="Regucalcin" evidence="16">
    <location>
        <begin position="21"/>
        <end position="337"/>
    </location>
</feature>
<comment type="subcellular location">
    <subcellularLocation>
        <location evidence="5">Cytoplasm</location>
    </subcellularLocation>
</comment>
<sequence>MIHVSTFSICLLIVVSSCNGLRIQSKKTMPTLERLPSIPSNELGEGPHWDVQCQSLFFVDIFGKSIHKYVPATKRHTQADIGIDFVSFIIPISGYKDKFIISIGRQLAVVTWNGESKNVSNLEYIAKIENNTETLENSFNDAKCDPVGRLWAGTMGELLPGGDIAPEKGALYRYDNGYLNMQVNKVGISNGLAWRSDGKKMYYVDTQKETVDQFDYDIITGKISNRKILFTVRKHNIPGRPDGMTIDSDNNLWVAMFTGGRILKISTQKPESLLQVYHIPAKQVTSVTFGGPKLQDLYVTTGKISLHGEVLNPPENGGTFRITGLGITGTPGVSVRL</sequence>
<dbReference type="Gene3D" id="2.120.10.30">
    <property type="entry name" value="TolB, C-terminal domain"/>
    <property type="match status" value="1"/>
</dbReference>
<accession>A0A9P0G7M6</accession>
<comment type="catalytic activity">
    <reaction evidence="1">
        <text>D-glucono-1,5-lactone + H2O = D-gluconate + H(+)</text>
        <dbReference type="Rhea" id="RHEA:10440"/>
        <dbReference type="ChEBI" id="CHEBI:15377"/>
        <dbReference type="ChEBI" id="CHEBI:15378"/>
        <dbReference type="ChEBI" id="CHEBI:16217"/>
        <dbReference type="ChEBI" id="CHEBI:18391"/>
        <dbReference type="EC" id="3.1.1.17"/>
    </reaction>
</comment>
<feature type="signal peptide" evidence="16">
    <location>
        <begin position="1"/>
        <end position="20"/>
    </location>
</feature>
<gene>
    <name evidence="18" type="ORF">PSYICH_LOCUS5927</name>
</gene>
<evidence type="ECO:0000259" key="17">
    <source>
        <dbReference type="Pfam" id="PF08450"/>
    </source>
</evidence>
<dbReference type="PRINTS" id="PR01790">
    <property type="entry name" value="SMP30FAMILY"/>
</dbReference>
<dbReference type="GO" id="GO:0005509">
    <property type="term" value="F:calcium ion binding"/>
    <property type="evidence" value="ECO:0007669"/>
    <property type="project" value="TreeGrafter"/>
</dbReference>
<keyword evidence="11" id="KW-0378">Hydrolase</keyword>
<feature type="binding site" evidence="15">
    <location>
        <position position="140"/>
    </location>
    <ligand>
        <name>substrate</name>
    </ligand>
</feature>
<comment type="cofactor">
    <cofactor evidence="4">
        <name>Mg(2+)</name>
        <dbReference type="ChEBI" id="CHEBI:18420"/>
    </cofactor>
</comment>
<dbReference type="PANTHER" id="PTHR10907">
    <property type="entry name" value="REGUCALCIN"/>
    <property type="match status" value="1"/>
</dbReference>
<evidence type="ECO:0000256" key="2">
    <source>
        <dbReference type="ARBA" id="ARBA00001913"/>
    </source>
</evidence>
<keyword evidence="16" id="KW-0732">Signal</keyword>
<dbReference type="PANTHER" id="PTHR10907:SF66">
    <property type="entry name" value="MIP34848P1-RELATED"/>
    <property type="match status" value="1"/>
</dbReference>
<evidence type="ECO:0000256" key="11">
    <source>
        <dbReference type="ARBA" id="ARBA00022801"/>
    </source>
</evidence>
<evidence type="ECO:0000313" key="19">
    <source>
        <dbReference type="Proteomes" id="UP001153636"/>
    </source>
</evidence>